<evidence type="ECO:0000256" key="1">
    <source>
        <dbReference type="SAM" id="Phobius"/>
    </source>
</evidence>
<feature type="transmembrane region" description="Helical" evidence="1">
    <location>
        <begin position="137"/>
        <end position="157"/>
    </location>
</feature>
<dbReference type="KEGG" id="proe:H9L23_25330"/>
<dbReference type="RefSeq" id="WP_187592887.1">
    <property type="nucleotide sequence ID" value="NZ_CP060723.1"/>
</dbReference>
<dbReference type="AlphaFoldDB" id="A0A7G9QG85"/>
<name>A0A7G9QG85_9SPHI</name>
<evidence type="ECO:0000313" key="3">
    <source>
        <dbReference type="Proteomes" id="UP000515806"/>
    </source>
</evidence>
<feature type="transmembrane region" description="Helical" evidence="1">
    <location>
        <begin position="177"/>
        <end position="196"/>
    </location>
</feature>
<keyword evidence="3" id="KW-1185">Reference proteome</keyword>
<keyword evidence="1" id="KW-1133">Transmembrane helix</keyword>
<feature type="transmembrane region" description="Helical" evidence="1">
    <location>
        <begin position="250"/>
        <end position="269"/>
    </location>
</feature>
<feature type="transmembrane region" description="Helical" evidence="1">
    <location>
        <begin position="275"/>
        <end position="293"/>
    </location>
</feature>
<feature type="transmembrane region" description="Helical" evidence="1">
    <location>
        <begin position="324"/>
        <end position="341"/>
    </location>
</feature>
<accession>A0A7G9QG85</accession>
<protein>
    <recommendedName>
        <fullName evidence="4">DoxX family protein</fullName>
    </recommendedName>
</protein>
<feature type="transmembrane region" description="Helical" evidence="1">
    <location>
        <begin position="30"/>
        <end position="51"/>
    </location>
</feature>
<keyword evidence="1" id="KW-0472">Membrane</keyword>
<proteinExistence type="predicted"/>
<evidence type="ECO:0008006" key="4">
    <source>
        <dbReference type="Google" id="ProtNLM"/>
    </source>
</evidence>
<dbReference type="Proteomes" id="UP000515806">
    <property type="component" value="Chromosome"/>
</dbReference>
<reference evidence="2 3" key="1">
    <citation type="submission" date="2020-08" db="EMBL/GenBank/DDBJ databases">
        <title>Genome sequence of Pedobacter roseus KACC 11594T.</title>
        <authorList>
            <person name="Hyun D.-W."/>
            <person name="Bae J.-W."/>
        </authorList>
    </citation>
    <scope>NUCLEOTIDE SEQUENCE [LARGE SCALE GENOMIC DNA]</scope>
    <source>
        <strain evidence="2 3">KACC 11594</strain>
    </source>
</reference>
<evidence type="ECO:0000313" key="2">
    <source>
        <dbReference type="EMBL" id="QNN42360.1"/>
    </source>
</evidence>
<dbReference type="EMBL" id="CP060723">
    <property type="protein sequence ID" value="QNN42360.1"/>
    <property type="molecule type" value="Genomic_DNA"/>
</dbReference>
<gene>
    <name evidence="2" type="ORF">H9L23_25330</name>
</gene>
<feature type="transmembrane region" description="Helical" evidence="1">
    <location>
        <begin position="216"/>
        <end position="243"/>
    </location>
</feature>
<organism evidence="2 3">
    <name type="scientific">Pedobacter roseus</name>
    <dbReference type="NCBI Taxonomy" id="336820"/>
    <lineage>
        <taxon>Bacteria</taxon>
        <taxon>Pseudomonadati</taxon>
        <taxon>Bacteroidota</taxon>
        <taxon>Sphingobacteriia</taxon>
        <taxon>Sphingobacteriales</taxon>
        <taxon>Sphingobacteriaceae</taxon>
        <taxon>Pedobacter</taxon>
    </lineage>
</organism>
<sequence length="567" mass="65107">MSEIKQRDIENEVTAQQAAAKKPWSWQKKFGFRVLFIFFLAMSIPFSANWYKNVFTLDWSRPHYRDLYDIARFQPSFLSLFGGQRSRDITDSPSGDESAKKDGVKKNKIEKVGAKKAESKNETGAALPPKRSFLADYVDWGIALVFALVGALIWTAFDRKSKSYHILYYWIRVVVRYRAGIGIIGFGFTKLFPTQMPYPSLGLLNSNFGDFTAQKIYWLSVGVVPWYQVFGGVVEIVAGAMLFFRKTSTFGAILLAAALGDITFVNYAYDGGVHVYAFYFVLLGLFIAADDFPKLYNLLILERYTVPFRIYPDFRKPWLRYTRITLKVLTFVIFFGVLTYTEVINFKYDPYKQPATAGVKKLRGNYRVSEFKINGEVVPFNPLDSTRWQEATFENWTTLTFKINRPVLIDPSNGGGSPMRDIQRTFEISGVAGGQRAFHYYADTVDKVLYLQDKNVMALRGGRKGADKAKDAKPKEDNWISKTAWQHIGDENKMIDKAAWSTRRDREFAEKPREVKRHRMVLKYDTTDGSRVILSGINERKDSIYVVLDRYDRQYVLPESTLSAGKY</sequence>
<keyword evidence="1" id="KW-0812">Transmembrane</keyword>